<keyword evidence="1" id="KW-1133">Transmembrane helix</keyword>
<dbReference type="EMBL" id="CM029051">
    <property type="protein sequence ID" value="KAG2564128.1"/>
    <property type="molecule type" value="Genomic_DNA"/>
</dbReference>
<dbReference type="AlphaFoldDB" id="A0A8T0PT77"/>
<dbReference type="Proteomes" id="UP000823388">
    <property type="component" value="Chromosome 8K"/>
</dbReference>
<protein>
    <submittedName>
        <fullName evidence="2">Uncharacterized protein</fullName>
    </submittedName>
</protein>
<keyword evidence="1" id="KW-0472">Membrane</keyword>
<proteinExistence type="predicted"/>
<gene>
    <name evidence="2" type="ORF">PVAP13_8KG394400</name>
</gene>
<keyword evidence="1" id="KW-0812">Transmembrane</keyword>
<reference evidence="2" key="1">
    <citation type="submission" date="2020-05" db="EMBL/GenBank/DDBJ databases">
        <title>WGS assembly of Panicum virgatum.</title>
        <authorList>
            <person name="Lovell J.T."/>
            <person name="Jenkins J."/>
            <person name="Shu S."/>
            <person name="Juenger T.E."/>
            <person name="Schmutz J."/>
        </authorList>
    </citation>
    <scope>NUCLEOTIDE SEQUENCE</scope>
    <source>
        <strain evidence="2">AP13</strain>
    </source>
</reference>
<name>A0A8T0PT77_PANVG</name>
<organism evidence="2 3">
    <name type="scientific">Panicum virgatum</name>
    <name type="common">Blackwell switchgrass</name>
    <dbReference type="NCBI Taxonomy" id="38727"/>
    <lineage>
        <taxon>Eukaryota</taxon>
        <taxon>Viridiplantae</taxon>
        <taxon>Streptophyta</taxon>
        <taxon>Embryophyta</taxon>
        <taxon>Tracheophyta</taxon>
        <taxon>Spermatophyta</taxon>
        <taxon>Magnoliopsida</taxon>
        <taxon>Liliopsida</taxon>
        <taxon>Poales</taxon>
        <taxon>Poaceae</taxon>
        <taxon>PACMAD clade</taxon>
        <taxon>Panicoideae</taxon>
        <taxon>Panicodae</taxon>
        <taxon>Paniceae</taxon>
        <taxon>Panicinae</taxon>
        <taxon>Panicum</taxon>
        <taxon>Panicum sect. Hiantes</taxon>
    </lineage>
</organism>
<feature type="transmembrane region" description="Helical" evidence="1">
    <location>
        <begin position="12"/>
        <end position="37"/>
    </location>
</feature>
<accession>A0A8T0PT77</accession>
<keyword evidence="3" id="KW-1185">Reference proteome</keyword>
<comment type="caution">
    <text evidence="2">The sequence shown here is derived from an EMBL/GenBank/DDBJ whole genome shotgun (WGS) entry which is preliminary data.</text>
</comment>
<evidence type="ECO:0000313" key="2">
    <source>
        <dbReference type="EMBL" id="KAG2564128.1"/>
    </source>
</evidence>
<sequence>MANLGTLGTFWWITALGWFLSPIITLLVNKLFAYLVFDASRKLRELEIHTVSDLKQMLQVVEEKRMVGAVKVTECQSDYDLKTLDKMNKDLMSALYEAEYILDLVDYYQIKKDLGSSWVQDIFHDACECIARCKFRRRIKVTQADLLECAQRFYHLLRRFTSHLNQ</sequence>
<evidence type="ECO:0000256" key="1">
    <source>
        <dbReference type="SAM" id="Phobius"/>
    </source>
</evidence>
<evidence type="ECO:0000313" key="3">
    <source>
        <dbReference type="Proteomes" id="UP000823388"/>
    </source>
</evidence>